<reference evidence="1" key="1">
    <citation type="submission" date="2022-11" db="EMBL/GenBank/DDBJ databases">
        <title>beta-Carotene-producing bacterium, Jeongeuplla avenae sp. nov., alleviates the salt stress of Arabidopsis seedlings.</title>
        <authorList>
            <person name="Jiang L."/>
            <person name="Lee J."/>
        </authorList>
    </citation>
    <scope>NUCLEOTIDE SEQUENCE</scope>
    <source>
        <strain evidence="1">DY_R2A_6</strain>
    </source>
</reference>
<evidence type="ECO:0000313" key="1">
    <source>
        <dbReference type="EMBL" id="WAJ31178.1"/>
    </source>
</evidence>
<gene>
    <name evidence="1" type="ORF">OXU80_13645</name>
</gene>
<sequence>MLNTIDNAGEIPAYRNAERYPRGEVYQSVAEPFPDWQRELSFVAPPSIPAELSDDACGTVVEWMQRPLTTSAPERGYRGLSGEYVELAALFLSGEMTFEPVHLPFKGGRFQDQNPFELNLRMVCRSGSYVCIQNRWSQPTMLLKHDPGAQHKQPVAIALEAIGARRRRCNRMNLPVGRCCPAWSRLI</sequence>
<dbReference type="Proteomes" id="UP001163223">
    <property type="component" value="Chromosome"/>
</dbReference>
<dbReference type="EMBL" id="CP113520">
    <property type="protein sequence ID" value="WAJ31178.1"/>
    <property type="molecule type" value="Genomic_DNA"/>
</dbReference>
<accession>A0ACD4NWN9</accession>
<keyword evidence="2" id="KW-1185">Reference proteome</keyword>
<evidence type="ECO:0000313" key="2">
    <source>
        <dbReference type="Proteomes" id="UP001163223"/>
    </source>
</evidence>
<organism evidence="1 2">
    <name type="scientific">Antarcticirhabdus aurantiaca</name>
    <dbReference type="NCBI Taxonomy" id="2606717"/>
    <lineage>
        <taxon>Bacteria</taxon>
        <taxon>Pseudomonadati</taxon>
        <taxon>Pseudomonadota</taxon>
        <taxon>Alphaproteobacteria</taxon>
        <taxon>Hyphomicrobiales</taxon>
        <taxon>Aurantimonadaceae</taxon>
        <taxon>Antarcticirhabdus</taxon>
    </lineage>
</organism>
<proteinExistence type="predicted"/>
<protein>
    <submittedName>
        <fullName evidence="1">Uncharacterized protein</fullName>
    </submittedName>
</protein>
<name>A0ACD4NWN9_9HYPH</name>